<dbReference type="EMBL" id="VTER01000003">
    <property type="protein sequence ID" value="TYS49931.1"/>
    <property type="molecule type" value="Genomic_DNA"/>
</dbReference>
<keyword evidence="1" id="KW-1133">Transmembrane helix</keyword>
<evidence type="ECO:0000313" key="3">
    <source>
        <dbReference type="Proteomes" id="UP000322139"/>
    </source>
</evidence>
<sequence length="109" mass="12584">MKKRVLIIIIVSLAFTLVSPFIFDARLEDKPDSLTQNLLFGGPFPFAEQTSYLPEQEDSYPVVIQFESPLEKETNYKLTPLVLTELSYFLFFFAVTTIIARLFKGNVRR</sequence>
<accession>A0A5D4RHY0</accession>
<reference evidence="2 3" key="1">
    <citation type="submission" date="2019-08" db="EMBL/GenBank/DDBJ databases">
        <title>Bacillus genomes from the desert of Cuatro Cienegas, Coahuila.</title>
        <authorList>
            <person name="Olmedo-Alvarez G."/>
        </authorList>
    </citation>
    <scope>NUCLEOTIDE SEQUENCE [LARGE SCALE GENOMIC DNA]</scope>
    <source>
        <strain evidence="2 3">CH446_14T</strain>
    </source>
</reference>
<organism evidence="2 3">
    <name type="scientific">Bacillus infantis</name>
    <dbReference type="NCBI Taxonomy" id="324767"/>
    <lineage>
        <taxon>Bacteria</taxon>
        <taxon>Bacillati</taxon>
        <taxon>Bacillota</taxon>
        <taxon>Bacilli</taxon>
        <taxon>Bacillales</taxon>
        <taxon>Bacillaceae</taxon>
        <taxon>Bacillus</taxon>
    </lineage>
</organism>
<keyword evidence="1" id="KW-0812">Transmembrane</keyword>
<dbReference type="AlphaFoldDB" id="A0A5D4RHY0"/>
<proteinExistence type="predicted"/>
<keyword evidence="1" id="KW-0472">Membrane</keyword>
<feature type="transmembrane region" description="Helical" evidence="1">
    <location>
        <begin position="86"/>
        <end position="103"/>
    </location>
</feature>
<evidence type="ECO:0000313" key="2">
    <source>
        <dbReference type="EMBL" id="TYS49931.1"/>
    </source>
</evidence>
<protein>
    <submittedName>
        <fullName evidence="2">Uncharacterized protein</fullName>
    </submittedName>
</protein>
<evidence type="ECO:0000256" key="1">
    <source>
        <dbReference type="SAM" id="Phobius"/>
    </source>
</evidence>
<comment type="caution">
    <text evidence="2">The sequence shown here is derived from an EMBL/GenBank/DDBJ whole genome shotgun (WGS) entry which is preliminary data.</text>
</comment>
<name>A0A5D4RHY0_9BACI</name>
<dbReference type="RefSeq" id="WP_148973767.1">
    <property type="nucleotide sequence ID" value="NZ_VTER01000003.1"/>
</dbReference>
<dbReference type="Proteomes" id="UP000322139">
    <property type="component" value="Unassembled WGS sequence"/>
</dbReference>
<gene>
    <name evidence="2" type="ORF">FZD51_05050</name>
</gene>